<gene>
    <name evidence="1" type="ORF">Q6294_29620</name>
</gene>
<name>A0AAW8AIM4_KLEPN</name>
<proteinExistence type="predicted"/>
<sequence length="92" mass="10197">GLATLVERVNGAYEHYERDLDLKTRSLELSSAETTAINKRLRAELLSRTRAIDSLRATVRGVMDSIGGVHAPQQDDSLESLSALVSELFQQR</sequence>
<organism evidence="1 2">
    <name type="scientific">Klebsiella pneumoniae</name>
    <dbReference type="NCBI Taxonomy" id="573"/>
    <lineage>
        <taxon>Bacteria</taxon>
        <taxon>Pseudomonadati</taxon>
        <taxon>Pseudomonadota</taxon>
        <taxon>Gammaproteobacteria</taxon>
        <taxon>Enterobacterales</taxon>
        <taxon>Enterobacteriaceae</taxon>
        <taxon>Klebsiella/Raoultella group</taxon>
        <taxon>Klebsiella</taxon>
        <taxon>Klebsiella pneumoniae complex</taxon>
    </lineage>
</organism>
<evidence type="ECO:0000313" key="1">
    <source>
        <dbReference type="EMBL" id="MDP0971103.1"/>
    </source>
</evidence>
<evidence type="ECO:0000313" key="2">
    <source>
        <dbReference type="Proteomes" id="UP001244490"/>
    </source>
</evidence>
<dbReference type="AlphaFoldDB" id="A0AAW8AIM4"/>
<comment type="caution">
    <text evidence="1">The sequence shown here is derived from an EMBL/GenBank/DDBJ whole genome shotgun (WGS) entry which is preliminary data.</text>
</comment>
<dbReference type="EMBL" id="JAUUIA010000323">
    <property type="protein sequence ID" value="MDP0971103.1"/>
    <property type="molecule type" value="Genomic_DNA"/>
</dbReference>
<feature type="non-terminal residue" evidence="1">
    <location>
        <position position="1"/>
    </location>
</feature>
<dbReference type="RefSeq" id="WP_305202285.1">
    <property type="nucleotide sequence ID" value="NZ_JAUUIA010000323.1"/>
</dbReference>
<feature type="non-terminal residue" evidence="1">
    <location>
        <position position="92"/>
    </location>
</feature>
<protein>
    <submittedName>
        <fullName evidence="1">Uncharacterized protein</fullName>
    </submittedName>
</protein>
<dbReference type="Proteomes" id="UP001244490">
    <property type="component" value="Unassembled WGS sequence"/>
</dbReference>
<accession>A0AAW8AIM4</accession>
<reference evidence="1" key="1">
    <citation type="submission" date="2023-07" db="EMBL/GenBank/DDBJ databases">
        <authorList>
            <person name="Peng Z."/>
        </authorList>
    </citation>
    <scope>NUCLEOTIDE SEQUENCE</scope>
    <source>
        <strain evidence="1">KP219</strain>
    </source>
</reference>